<dbReference type="GO" id="GO:0004392">
    <property type="term" value="F:heme oxygenase (decyclizing) activity"/>
    <property type="evidence" value="ECO:0007669"/>
    <property type="project" value="InterPro"/>
</dbReference>
<organism evidence="6 7">
    <name type="scientific">Zygotorulaspora mrakii</name>
    <name type="common">Zygosaccharomyces mrakii</name>
    <dbReference type="NCBI Taxonomy" id="42260"/>
    <lineage>
        <taxon>Eukaryota</taxon>
        <taxon>Fungi</taxon>
        <taxon>Dikarya</taxon>
        <taxon>Ascomycota</taxon>
        <taxon>Saccharomycotina</taxon>
        <taxon>Saccharomycetes</taxon>
        <taxon>Saccharomycetales</taxon>
        <taxon>Saccharomycetaceae</taxon>
        <taxon>Zygotorulaspora</taxon>
    </lineage>
</organism>
<keyword evidence="5" id="KW-0812">Transmembrane</keyword>
<dbReference type="Proteomes" id="UP000509704">
    <property type="component" value="Chromosome 5"/>
</dbReference>
<evidence type="ECO:0000313" key="7">
    <source>
        <dbReference type="Proteomes" id="UP000509704"/>
    </source>
</evidence>
<dbReference type="PANTHER" id="PTHR10720">
    <property type="entry name" value="HEME OXYGENASE"/>
    <property type="match status" value="1"/>
</dbReference>
<protein>
    <recommendedName>
        <fullName evidence="8">Heme oxygenase</fullName>
    </recommendedName>
</protein>
<dbReference type="KEGG" id="zmk:HG535_0E05100"/>
<dbReference type="GO" id="GO:0006788">
    <property type="term" value="P:heme oxidation"/>
    <property type="evidence" value="ECO:0007669"/>
    <property type="project" value="InterPro"/>
</dbReference>
<evidence type="ECO:0000256" key="3">
    <source>
        <dbReference type="ARBA" id="ARBA00023004"/>
    </source>
</evidence>
<dbReference type="RefSeq" id="XP_037145153.1">
    <property type="nucleotide sequence ID" value="XM_037289258.1"/>
</dbReference>
<evidence type="ECO:0000313" key="6">
    <source>
        <dbReference type="EMBL" id="QLG73426.1"/>
    </source>
</evidence>
<dbReference type="PIRSF" id="PIRSF000343">
    <property type="entry name" value="Haem_Oase"/>
    <property type="match status" value="1"/>
</dbReference>
<dbReference type="Gene3D" id="1.20.910.10">
    <property type="entry name" value="Heme oxygenase-like"/>
    <property type="match status" value="1"/>
</dbReference>
<feature type="transmembrane region" description="Helical" evidence="5">
    <location>
        <begin position="291"/>
        <end position="308"/>
    </location>
</feature>
<dbReference type="PANTHER" id="PTHR10720:SF0">
    <property type="entry name" value="HEME OXYGENASE"/>
    <property type="match status" value="1"/>
</dbReference>
<evidence type="ECO:0000256" key="4">
    <source>
        <dbReference type="PIRSR" id="PIRSR000343-2"/>
    </source>
</evidence>
<feature type="binding site" description="axial binding residue" evidence="4">
    <location>
        <position position="30"/>
    </location>
    <ligand>
        <name>heme b</name>
        <dbReference type="ChEBI" id="CHEBI:60344"/>
    </ligand>
    <ligandPart>
        <name>Fe</name>
        <dbReference type="ChEBI" id="CHEBI:18248"/>
    </ligandPart>
</feature>
<evidence type="ECO:0000256" key="1">
    <source>
        <dbReference type="ARBA" id="ARBA00022617"/>
    </source>
</evidence>
<keyword evidence="7" id="KW-1185">Reference proteome</keyword>
<sequence length="312" mass="36549">MSAETAGTIPAPTDIGALANRINFHTRDAHNKINAYMSVRLAFALKHGFIYRQGILAYYHIFDAIEQEIDRLMMDPQGAKEVQVQGILRQFWLEEFRRSGQIFKDLEVLYSPEYRSKDAIRDFVSTNRLPPVLQDFVDYIHTTIQDEPCNVLAYCHVMYLALFAGGRVMRSNLYRHTGLFPKFEFLSPKELVHRGTNFFTFSDEGTDAENRLRWKYKQNFELATRNELSEEQKHKIIQVSSEIFLRNMAITGEIGELNKQELMSKFSFKLLTYFVEEWKYSALISKKSKDLIIFTLVALQFLLGYYILRRFL</sequence>
<evidence type="ECO:0008006" key="8">
    <source>
        <dbReference type="Google" id="ProtNLM"/>
    </source>
</evidence>
<name>A0A7H9B4X4_ZYGMR</name>
<keyword evidence="5" id="KW-1133">Transmembrane helix</keyword>
<dbReference type="InterPro" id="IPR016084">
    <property type="entry name" value="Haem_Oase-like_multi-hlx"/>
</dbReference>
<reference evidence="6 7" key="1">
    <citation type="submission" date="2020-07" db="EMBL/GenBank/DDBJ databases">
        <title>The yeast mating-type switching endonuclease HO is a domesticated member of an unorthodox homing genetic element family.</title>
        <authorList>
            <person name="Coughlan A.Y."/>
            <person name="Lombardi L."/>
            <person name="Braun-Galleani S."/>
            <person name="Martos A.R."/>
            <person name="Galeote V."/>
            <person name="Bigey F."/>
            <person name="Dequin S."/>
            <person name="Byrne K.P."/>
            <person name="Wolfe K.H."/>
        </authorList>
    </citation>
    <scope>NUCLEOTIDE SEQUENCE [LARGE SCALE GENOMIC DNA]</scope>
    <source>
        <strain evidence="6 7">NRRL Y-6702</strain>
    </source>
</reference>
<dbReference type="CDD" id="cd19165">
    <property type="entry name" value="HemeO"/>
    <property type="match status" value="1"/>
</dbReference>
<keyword evidence="1" id="KW-0349">Heme</keyword>
<dbReference type="InterPro" id="IPR002051">
    <property type="entry name" value="Haem_Oase"/>
</dbReference>
<dbReference type="GeneID" id="59237168"/>
<keyword evidence="3 4" id="KW-0408">Iron</keyword>
<dbReference type="InterPro" id="IPR016053">
    <property type="entry name" value="Haem_Oase-like"/>
</dbReference>
<dbReference type="GO" id="GO:0046872">
    <property type="term" value="F:metal ion binding"/>
    <property type="evidence" value="ECO:0007669"/>
    <property type="project" value="UniProtKB-KW"/>
</dbReference>
<proteinExistence type="predicted"/>
<dbReference type="Pfam" id="PF01126">
    <property type="entry name" value="Heme_oxygenase"/>
    <property type="match status" value="1"/>
</dbReference>
<evidence type="ECO:0000256" key="5">
    <source>
        <dbReference type="SAM" id="Phobius"/>
    </source>
</evidence>
<dbReference type="OrthoDB" id="652091at2759"/>
<gene>
    <name evidence="6" type="ORF">HG535_0E05100</name>
</gene>
<accession>A0A7H9B4X4</accession>
<keyword evidence="5" id="KW-0472">Membrane</keyword>
<dbReference type="EMBL" id="CP058608">
    <property type="protein sequence ID" value="QLG73426.1"/>
    <property type="molecule type" value="Genomic_DNA"/>
</dbReference>
<keyword evidence="2 4" id="KW-0479">Metal-binding</keyword>
<dbReference type="SUPFAM" id="SSF48613">
    <property type="entry name" value="Heme oxygenase-like"/>
    <property type="match status" value="1"/>
</dbReference>
<dbReference type="FunFam" id="1.20.910.10:FF:000008">
    <property type="entry name" value="Heme oxygenase"/>
    <property type="match status" value="1"/>
</dbReference>
<dbReference type="AlphaFoldDB" id="A0A7H9B4X4"/>
<evidence type="ECO:0000256" key="2">
    <source>
        <dbReference type="ARBA" id="ARBA00022723"/>
    </source>
</evidence>